<dbReference type="RefSeq" id="WP_270142537.1">
    <property type="nucleotide sequence ID" value="NZ_CP115450.1"/>
</dbReference>
<feature type="compositionally biased region" description="Gly residues" evidence="1">
    <location>
        <begin position="1"/>
        <end position="11"/>
    </location>
</feature>
<evidence type="ECO:0000256" key="1">
    <source>
        <dbReference type="SAM" id="MobiDB-lite"/>
    </source>
</evidence>
<dbReference type="EMBL" id="CP115450">
    <property type="protein sequence ID" value="WBP86108.1"/>
    <property type="molecule type" value="Genomic_DNA"/>
</dbReference>
<sequence>MTDLGRAGGLGAQAPADLSTRPECDVDPEPRGSTASTAEEVAAAQAKVAADLGWWG</sequence>
<organism evidence="2 3">
    <name type="scientific">Kitasatospora cathayae</name>
    <dbReference type="NCBI Taxonomy" id="3004092"/>
    <lineage>
        <taxon>Bacteria</taxon>
        <taxon>Bacillati</taxon>
        <taxon>Actinomycetota</taxon>
        <taxon>Actinomycetes</taxon>
        <taxon>Kitasatosporales</taxon>
        <taxon>Streptomycetaceae</taxon>
        <taxon>Kitasatospora</taxon>
    </lineage>
</organism>
<feature type="region of interest" description="Disordered" evidence="1">
    <location>
        <begin position="1"/>
        <end position="42"/>
    </location>
</feature>
<keyword evidence="3" id="KW-1185">Reference proteome</keyword>
<feature type="compositionally biased region" description="Basic and acidic residues" evidence="1">
    <location>
        <begin position="20"/>
        <end position="30"/>
    </location>
</feature>
<accession>A0ABY7Q093</accession>
<gene>
    <name evidence="2" type="ORF">O1G21_09825</name>
</gene>
<proteinExistence type="predicted"/>
<evidence type="ECO:0000313" key="3">
    <source>
        <dbReference type="Proteomes" id="UP001212821"/>
    </source>
</evidence>
<dbReference type="Proteomes" id="UP001212821">
    <property type="component" value="Chromosome"/>
</dbReference>
<reference evidence="3" key="1">
    <citation type="submission" date="2022-12" db="EMBL/GenBank/DDBJ databases">
        <authorList>
            <person name="Mo P."/>
        </authorList>
    </citation>
    <scope>NUCLEOTIDE SEQUENCE [LARGE SCALE GENOMIC DNA]</scope>
    <source>
        <strain evidence="3">HUAS 3-15</strain>
    </source>
</reference>
<evidence type="ECO:0000313" key="2">
    <source>
        <dbReference type="EMBL" id="WBP86108.1"/>
    </source>
</evidence>
<feature type="compositionally biased region" description="Low complexity" evidence="1">
    <location>
        <begin position="33"/>
        <end position="42"/>
    </location>
</feature>
<name>A0ABY7Q093_9ACTN</name>
<protein>
    <submittedName>
        <fullName evidence="2">Uncharacterized protein</fullName>
    </submittedName>
</protein>